<proteinExistence type="predicted"/>
<dbReference type="PANTHER" id="PTHR43591:SF24">
    <property type="entry name" value="2-METHOXY-6-POLYPRENYL-1,4-BENZOQUINOL METHYLASE, MITOCHONDRIAL"/>
    <property type="match status" value="1"/>
</dbReference>
<dbReference type="InterPro" id="IPR029063">
    <property type="entry name" value="SAM-dependent_MTases_sf"/>
</dbReference>
<dbReference type="PANTHER" id="PTHR43591">
    <property type="entry name" value="METHYLTRANSFERASE"/>
    <property type="match status" value="1"/>
</dbReference>
<gene>
    <name evidence="2" type="ORF">ZT1A5_G6608</name>
</gene>
<dbReference type="EMBL" id="LT882681">
    <property type="protein sequence ID" value="SMY25166.1"/>
    <property type="molecule type" value="Genomic_DNA"/>
</dbReference>
<name>A0A1Y6LL95_ZYMTR</name>
<dbReference type="SUPFAM" id="SSF53335">
    <property type="entry name" value="S-adenosyl-L-methionine-dependent methyltransferases"/>
    <property type="match status" value="1"/>
</dbReference>
<dbReference type="Proteomes" id="UP000215453">
    <property type="component" value="Chromosome 6"/>
</dbReference>
<accession>A0A1Y6LL95</accession>
<sequence>MAASSKILDNGAGSGMFTKIVREAQPECQIVATDISKGMISTLSQHNWSNVQTIVADAMDLQSAGLSEQTFTHSMGTIFIPFVPDPSKVIAEMQRVTKSGGVIALATWSRVSWVPVWQEAVREVVDADWTAPPLFHLEATELEDVKGLL</sequence>
<evidence type="ECO:0000259" key="1">
    <source>
        <dbReference type="Pfam" id="PF08241"/>
    </source>
</evidence>
<evidence type="ECO:0000313" key="2">
    <source>
        <dbReference type="EMBL" id="SMY25166.1"/>
    </source>
</evidence>
<dbReference type="InterPro" id="IPR013216">
    <property type="entry name" value="Methyltransf_11"/>
</dbReference>
<protein>
    <recommendedName>
        <fullName evidence="1">Methyltransferase type 11 domain-containing protein</fullName>
    </recommendedName>
</protein>
<dbReference type="GO" id="GO:0008757">
    <property type="term" value="F:S-adenosylmethionine-dependent methyltransferase activity"/>
    <property type="evidence" value="ECO:0007669"/>
    <property type="project" value="InterPro"/>
</dbReference>
<dbReference type="AlphaFoldDB" id="A0A1Y6LL95"/>
<reference evidence="2 3" key="1">
    <citation type="submission" date="2016-10" db="EMBL/GenBank/DDBJ databases">
        <authorList>
            <person name="Varghese N."/>
        </authorList>
    </citation>
    <scope>NUCLEOTIDE SEQUENCE [LARGE SCALE GENOMIC DNA]</scope>
</reference>
<feature type="domain" description="Methyltransferase type 11" evidence="1">
    <location>
        <begin position="8"/>
        <end position="104"/>
    </location>
</feature>
<dbReference type="Gene3D" id="3.40.50.150">
    <property type="entry name" value="Vaccinia Virus protein VP39"/>
    <property type="match status" value="1"/>
</dbReference>
<organism evidence="2 3">
    <name type="scientific">Zymoseptoria tritici ST99CH_1A5</name>
    <dbReference type="NCBI Taxonomy" id="1276529"/>
    <lineage>
        <taxon>Eukaryota</taxon>
        <taxon>Fungi</taxon>
        <taxon>Dikarya</taxon>
        <taxon>Ascomycota</taxon>
        <taxon>Pezizomycotina</taxon>
        <taxon>Dothideomycetes</taxon>
        <taxon>Dothideomycetidae</taxon>
        <taxon>Mycosphaerellales</taxon>
        <taxon>Mycosphaerellaceae</taxon>
        <taxon>Zymoseptoria</taxon>
    </lineage>
</organism>
<dbReference type="CDD" id="cd02440">
    <property type="entry name" value="AdoMet_MTases"/>
    <property type="match status" value="1"/>
</dbReference>
<dbReference type="Pfam" id="PF08241">
    <property type="entry name" value="Methyltransf_11"/>
    <property type="match status" value="1"/>
</dbReference>
<evidence type="ECO:0000313" key="3">
    <source>
        <dbReference type="Proteomes" id="UP000215453"/>
    </source>
</evidence>